<sequence length="167" mass="19599">YGYYGRGLEKMKKAAHQDFADGRKRLPLRIQTFREAQEDPEKMKKYVAALQTLQDQGFTRWTDEHKRKIGQWFGDYLESNGYMNPSVNQRLFKTVVMNAFPQLSDGKACDTWDEYIANPIPVWLKIDAWMAGHMKLKRMTDKDFEAYKRKRGTVRAQVIPPNLEMTA</sequence>
<gene>
    <name evidence="1" type="ORF">PPROV_000237700</name>
</gene>
<accession>A0A830HAF5</accession>
<comment type="caution">
    <text evidence="1">The sequence shown here is derived from an EMBL/GenBank/DDBJ whole genome shotgun (WGS) entry which is preliminary data.</text>
</comment>
<proteinExistence type="predicted"/>
<dbReference type="Proteomes" id="UP000660262">
    <property type="component" value="Unassembled WGS sequence"/>
</dbReference>
<organism evidence="1 2">
    <name type="scientific">Pycnococcus provasolii</name>
    <dbReference type="NCBI Taxonomy" id="41880"/>
    <lineage>
        <taxon>Eukaryota</taxon>
        <taxon>Viridiplantae</taxon>
        <taxon>Chlorophyta</taxon>
        <taxon>Pseudoscourfieldiophyceae</taxon>
        <taxon>Pseudoscourfieldiales</taxon>
        <taxon>Pycnococcaceae</taxon>
        <taxon>Pycnococcus</taxon>
    </lineage>
</organism>
<evidence type="ECO:0000313" key="2">
    <source>
        <dbReference type="Proteomes" id="UP000660262"/>
    </source>
</evidence>
<keyword evidence="2" id="KW-1185">Reference proteome</keyword>
<protein>
    <submittedName>
        <fullName evidence="1">Uncharacterized protein</fullName>
    </submittedName>
</protein>
<dbReference type="AlphaFoldDB" id="A0A830HAF5"/>
<feature type="non-terminal residue" evidence="1">
    <location>
        <position position="1"/>
    </location>
</feature>
<dbReference type="EMBL" id="BNJQ01000006">
    <property type="protein sequence ID" value="GHP03622.1"/>
    <property type="molecule type" value="Genomic_DNA"/>
</dbReference>
<reference evidence="1" key="1">
    <citation type="submission" date="2020-10" db="EMBL/GenBank/DDBJ databases">
        <title>Unveiling of a novel bifunctional photoreceptor, Dualchrome1, isolated from a cosmopolitan green alga.</title>
        <authorList>
            <person name="Suzuki S."/>
            <person name="Kawachi M."/>
        </authorList>
    </citation>
    <scope>NUCLEOTIDE SEQUENCE</scope>
    <source>
        <strain evidence="1">NIES 2893</strain>
    </source>
</reference>
<evidence type="ECO:0000313" key="1">
    <source>
        <dbReference type="EMBL" id="GHP03622.1"/>
    </source>
</evidence>
<name>A0A830HAF5_9CHLO</name>